<reference evidence="1 2" key="1">
    <citation type="submission" date="2019-07" db="EMBL/GenBank/DDBJ databases">
        <title>Whole genome shotgun sequence of Lactobacillus diolivorans NBRC 107869.</title>
        <authorList>
            <person name="Hosoyama A."/>
            <person name="Uohara A."/>
            <person name="Ohji S."/>
            <person name="Ichikawa N."/>
        </authorList>
    </citation>
    <scope>NUCLEOTIDE SEQUENCE [LARGE SCALE GENOMIC DNA]</scope>
    <source>
        <strain evidence="1 2">NBRC 107869</strain>
    </source>
</reference>
<name>A0ABQ0XKY8_9LACO</name>
<protein>
    <submittedName>
        <fullName evidence="1">Uncharacterized protein</fullName>
    </submittedName>
</protein>
<dbReference type="EMBL" id="BKAB01000058">
    <property type="protein sequence ID" value="GEP24924.1"/>
    <property type="molecule type" value="Genomic_DNA"/>
</dbReference>
<dbReference type="RefSeq" id="WP_057864977.1">
    <property type="nucleotide sequence ID" value="NZ_BKAB01000058.1"/>
</dbReference>
<keyword evidence="2" id="KW-1185">Reference proteome</keyword>
<evidence type="ECO:0000313" key="1">
    <source>
        <dbReference type="EMBL" id="GEP24924.1"/>
    </source>
</evidence>
<organism evidence="1 2">
    <name type="scientific">Lentilactobacillus diolivorans</name>
    <dbReference type="NCBI Taxonomy" id="179838"/>
    <lineage>
        <taxon>Bacteria</taxon>
        <taxon>Bacillati</taxon>
        <taxon>Bacillota</taxon>
        <taxon>Bacilli</taxon>
        <taxon>Lactobacillales</taxon>
        <taxon>Lactobacillaceae</taxon>
        <taxon>Lentilactobacillus</taxon>
    </lineage>
</organism>
<proteinExistence type="predicted"/>
<dbReference type="Proteomes" id="UP000321409">
    <property type="component" value="Unassembled WGS sequence"/>
</dbReference>
<gene>
    <name evidence="1" type="ORF">LDI01_25170</name>
</gene>
<sequence length="177" mass="20181">MLKNDIKSNNKKHVDVHLESVKVQKAFLTDSKEMDQYIQDHHYLNSSQVHFGTGQTSMTINFIPRNLDKNNGSQHSDKQYKSEDLILSTQAQVLYNTNEHSALVIAESLMSLHGTAEWNEKEIQSFLNQGATRIMTPVLKKITFLMYALFDSSEIVGIIPDFLELAANKLKTPEQKK</sequence>
<accession>A0ABQ0XKY8</accession>
<evidence type="ECO:0000313" key="2">
    <source>
        <dbReference type="Proteomes" id="UP000321409"/>
    </source>
</evidence>
<comment type="caution">
    <text evidence="1">The sequence shown here is derived from an EMBL/GenBank/DDBJ whole genome shotgun (WGS) entry which is preliminary data.</text>
</comment>